<comment type="caution">
    <text evidence="1">The sequence shown here is derived from an EMBL/GenBank/DDBJ whole genome shotgun (WGS) entry which is preliminary data.</text>
</comment>
<reference evidence="1" key="1">
    <citation type="submission" date="2021-06" db="EMBL/GenBank/DDBJ databases">
        <authorList>
            <person name="Kallberg Y."/>
            <person name="Tangrot J."/>
            <person name="Rosling A."/>
        </authorList>
    </citation>
    <scope>NUCLEOTIDE SEQUENCE</scope>
    <source>
        <strain evidence="1">87-6 pot B 2015</strain>
    </source>
</reference>
<dbReference type="EMBL" id="CAJVPP010003542">
    <property type="protein sequence ID" value="CAG8632052.1"/>
    <property type="molecule type" value="Genomic_DNA"/>
</dbReference>
<organism evidence="1 2">
    <name type="scientific">Funneliformis mosseae</name>
    <name type="common">Endomycorrhizal fungus</name>
    <name type="synonym">Glomus mosseae</name>
    <dbReference type="NCBI Taxonomy" id="27381"/>
    <lineage>
        <taxon>Eukaryota</taxon>
        <taxon>Fungi</taxon>
        <taxon>Fungi incertae sedis</taxon>
        <taxon>Mucoromycota</taxon>
        <taxon>Glomeromycotina</taxon>
        <taxon>Glomeromycetes</taxon>
        <taxon>Glomerales</taxon>
        <taxon>Glomeraceae</taxon>
        <taxon>Funneliformis</taxon>
    </lineage>
</organism>
<gene>
    <name evidence="1" type="ORF">FMOSSE_LOCUS10539</name>
</gene>
<name>A0A9N9DDW5_FUNMO</name>
<evidence type="ECO:0000313" key="2">
    <source>
        <dbReference type="Proteomes" id="UP000789375"/>
    </source>
</evidence>
<keyword evidence="2" id="KW-1185">Reference proteome</keyword>
<proteinExistence type="predicted"/>
<protein>
    <submittedName>
        <fullName evidence="1">4829_t:CDS:1</fullName>
    </submittedName>
</protein>
<dbReference type="Proteomes" id="UP000789375">
    <property type="component" value="Unassembled WGS sequence"/>
</dbReference>
<evidence type="ECO:0000313" key="1">
    <source>
        <dbReference type="EMBL" id="CAG8632052.1"/>
    </source>
</evidence>
<sequence length="158" mass="18595">MPQQHVNKTQQKHFKLVFTNATSVIQGKINFYQNKAILENWVIFEEFRKKYNYVVILENNHRFGEYIAQYLKRKILVNTKQKLLVCGDFVAASMKFYLDHGGRKFPPLRKLLKEIMLAFRSVAIENSRSSNWSYVGANYPKNEEVGIINPVFLIDEMD</sequence>
<accession>A0A9N9DDW5</accession>
<dbReference type="AlphaFoldDB" id="A0A9N9DDW5"/>